<dbReference type="Pfam" id="PF00646">
    <property type="entry name" value="F-box"/>
    <property type="match status" value="1"/>
</dbReference>
<dbReference type="SUPFAM" id="SSF81383">
    <property type="entry name" value="F-box domain"/>
    <property type="match status" value="1"/>
</dbReference>
<dbReference type="InterPro" id="IPR001810">
    <property type="entry name" value="F-box_dom"/>
</dbReference>
<dbReference type="Proteomes" id="UP000594263">
    <property type="component" value="Unplaced"/>
</dbReference>
<accession>A0A7N0TRK1</accession>
<evidence type="ECO:0000259" key="1">
    <source>
        <dbReference type="SMART" id="SM00256"/>
    </source>
</evidence>
<dbReference type="SMART" id="SM00256">
    <property type="entry name" value="FBOX"/>
    <property type="match status" value="1"/>
</dbReference>
<dbReference type="InterPro" id="IPR050796">
    <property type="entry name" value="SCF_F-box_component"/>
</dbReference>
<dbReference type="AlphaFoldDB" id="A0A7N0TRK1"/>
<keyword evidence="3" id="KW-1185">Reference proteome</keyword>
<organism evidence="2 3">
    <name type="scientific">Kalanchoe fedtschenkoi</name>
    <name type="common">Lavender scallops</name>
    <name type="synonym">South American air plant</name>
    <dbReference type="NCBI Taxonomy" id="63787"/>
    <lineage>
        <taxon>Eukaryota</taxon>
        <taxon>Viridiplantae</taxon>
        <taxon>Streptophyta</taxon>
        <taxon>Embryophyta</taxon>
        <taxon>Tracheophyta</taxon>
        <taxon>Spermatophyta</taxon>
        <taxon>Magnoliopsida</taxon>
        <taxon>eudicotyledons</taxon>
        <taxon>Gunneridae</taxon>
        <taxon>Pentapetalae</taxon>
        <taxon>Saxifragales</taxon>
        <taxon>Crassulaceae</taxon>
        <taxon>Kalanchoe</taxon>
    </lineage>
</organism>
<feature type="domain" description="F-box" evidence="1">
    <location>
        <begin position="15"/>
        <end position="55"/>
    </location>
</feature>
<protein>
    <recommendedName>
        <fullName evidence="1">F-box domain-containing protein</fullName>
    </recommendedName>
</protein>
<dbReference type="Gramene" id="Kaladp0043s0198.1.v1.1">
    <property type="protein sequence ID" value="Kaladp0043s0198.1.v1.1"/>
    <property type="gene ID" value="Kaladp0043s0198.v1.1"/>
</dbReference>
<name>A0A7N0TRK1_KALFE</name>
<reference evidence="2" key="1">
    <citation type="submission" date="2021-01" db="UniProtKB">
        <authorList>
            <consortium name="EnsemblPlants"/>
        </authorList>
    </citation>
    <scope>IDENTIFICATION</scope>
</reference>
<dbReference type="EnsemblPlants" id="Kaladp0043s0198.1.v1.1">
    <property type="protein sequence ID" value="Kaladp0043s0198.1.v1.1"/>
    <property type="gene ID" value="Kaladp0043s0198.v1.1"/>
</dbReference>
<evidence type="ECO:0000313" key="2">
    <source>
        <dbReference type="EnsemblPlants" id="Kaladp0043s0198.1.v1.1"/>
    </source>
</evidence>
<dbReference type="PANTHER" id="PTHR31672">
    <property type="entry name" value="BNACNNG10540D PROTEIN"/>
    <property type="match status" value="1"/>
</dbReference>
<proteinExistence type="predicted"/>
<dbReference type="InterPro" id="IPR036047">
    <property type="entry name" value="F-box-like_dom_sf"/>
</dbReference>
<evidence type="ECO:0000313" key="3">
    <source>
        <dbReference type="Proteomes" id="UP000594263"/>
    </source>
</evidence>
<sequence length="368" mass="42105">MDSAVAGYPRGSEQLCRDSIREILLKLPVKALVRFKQVSKTWMRIIKSNRFAAEHCRYSAAKNRSGDDASFYVTRSKWTCADETKRTLFVSNVSVKRGGGHECKIHETMPMPRFSKYNRVYTYSQMFPAGSSRSSLARRSSPAAILFHVRIRTGDSSSTGSWRLITAYESTFPFYAPWQGVNLRDAVHILVVNDVEDYHITTFDYVREEFGRMEVPDAPQLRQRIARWRAHLTLFDDDRFLCLIFPWVVNEDEDSDNVFLDVWVMREYGSWSKECTVGPVSNRTAYVKNHSKSVGGLFLESLEPDGDPRDSGQLWLSDCASSAIQNLSVGSDSWGDMQVMERIDSLVRIRPPKFQWTDSGHQIPLVVL</sequence>